<organism evidence="6 7">
    <name type="scientific">Enterococcus thailandicus</name>
    <dbReference type="NCBI Taxonomy" id="417368"/>
    <lineage>
        <taxon>Bacteria</taxon>
        <taxon>Bacillati</taxon>
        <taxon>Bacillota</taxon>
        <taxon>Bacilli</taxon>
        <taxon>Lactobacillales</taxon>
        <taxon>Enterococcaceae</taxon>
        <taxon>Enterococcus</taxon>
    </lineage>
</organism>
<comment type="pathway">
    <text evidence="1">Cell wall biogenesis; cell wall polysaccharide biosynthesis.</text>
</comment>
<evidence type="ECO:0000256" key="2">
    <source>
        <dbReference type="ARBA" id="ARBA00006739"/>
    </source>
</evidence>
<gene>
    <name evidence="6" type="ORF">A6E74_00820</name>
</gene>
<dbReference type="PANTHER" id="PTHR43179:SF12">
    <property type="entry name" value="GALACTOFURANOSYLTRANSFERASE GLFT2"/>
    <property type="match status" value="1"/>
</dbReference>
<dbReference type="EMBL" id="LWMN01000001">
    <property type="protein sequence ID" value="OAQ56948.1"/>
    <property type="molecule type" value="Genomic_DNA"/>
</dbReference>
<keyword evidence="4 6" id="KW-0808">Transferase</keyword>
<proteinExistence type="inferred from homology"/>
<evidence type="ECO:0000256" key="4">
    <source>
        <dbReference type="ARBA" id="ARBA00022679"/>
    </source>
</evidence>
<dbReference type="SUPFAM" id="SSF53448">
    <property type="entry name" value="Nucleotide-diphospho-sugar transferases"/>
    <property type="match status" value="1"/>
</dbReference>
<comment type="similarity">
    <text evidence="2">Belongs to the glycosyltransferase 2 family.</text>
</comment>
<evidence type="ECO:0000313" key="6">
    <source>
        <dbReference type="EMBL" id="OAQ56948.1"/>
    </source>
</evidence>
<dbReference type="RefSeq" id="WP_067480642.1">
    <property type="nucleotide sequence ID" value="NZ_BSWU01000002.1"/>
</dbReference>
<accession>A0A179EUR1</accession>
<dbReference type="GO" id="GO:0016757">
    <property type="term" value="F:glycosyltransferase activity"/>
    <property type="evidence" value="ECO:0007669"/>
    <property type="project" value="UniProtKB-KW"/>
</dbReference>
<evidence type="ECO:0000259" key="5">
    <source>
        <dbReference type="Pfam" id="PF00535"/>
    </source>
</evidence>
<name>A0A179EUR1_ENTTH</name>
<dbReference type="InterPro" id="IPR029044">
    <property type="entry name" value="Nucleotide-diphossugar_trans"/>
</dbReference>
<feature type="domain" description="Glycosyltransferase 2-like" evidence="5">
    <location>
        <begin position="14"/>
        <end position="130"/>
    </location>
</feature>
<dbReference type="CDD" id="cd04186">
    <property type="entry name" value="GT_2_like_c"/>
    <property type="match status" value="1"/>
</dbReference>
<protein>
    <submittedName>
        <fullName evidence="6">Glycosyl transferase family 2</fullName>
    </submittedName>
</protein>
<evidence type="ECO:0000256" key="1">
    <source>
        <dbReference type="ARBA" id="ARBA00004776"/>
    </source>
</evidence>
<dbReference type="AlphaFoldDB" id="A0A179EUR1"/>
<dbReference type="PANTHER" id="PTHR43179">
    <property type="entry name" value="RHAMNOSYLTRANSFERASE WBBL"/>
    <property type="match status" value="1"/>
</dbReference>
<keyword evidence="7" id="KW-1185">Reference proteome</keyword>
<sequence>MNKKLEQPVLISIVTANSQKIFRTLDTLIATIGEKPAIEIIIFDNNSSPEYQAKLKEYLHYPYLHINFHQENSGFGYGHNQNLLNSKYRYAVIFNPDILVDEQTITEVVELLVDHPECAMLAPKILNEDGSIQYLIRERLDVFDYMLRFIPFKWVKKLFDKRLAKFECRDLPLNQNSYVRMISGSFMVVDTVKFTEVAGFDSRYFMYFEDNDLCLKFEQAGYKLLYTPTHSVVHLYGKGAHRNFKLFRIFMSSMAKFFHKWGWRFF</sequence>
<evidence type="ECO:0000313" key="7">
    <source>
        <dbReference type="Proteomes" id="UP000078516"/>
    </source>
</evidence>
<dbReference type="Gene3D" id="3.90.550.10">
    <property type="entry name" value="Spore Coat Polysaccharide Biosynthesis Protein SpsA, Chain A"/>
    <property type="match status" value="1"/>
</dbReference>
<keyword evidence="3" id="KW-0328">Glycosyltransferase</keyword>
<dbReference type="Pfam" id="PF00535">
    <property type="entry name" value="Glycos_transf_2"/>
    <property type="match status" value="1"/>
</dbReference>
<dbReference type="Proteomes" id="UP000078516">
    <property type="component" value="Unassembled WGS sequence"/>
</dbReference>
<dbReference type="InterPro" id="IPR001173">
    <property type="entry name" value="Glyco_trans_2-like"/>
</dbReference>
<reference evidence="6 7" key="1">
    <citation type="submission" date="2016-04" db="EMBL/GenBank/DDBJ databases">
        <title>Draft genome of an Enterococcus thailandicus strain isolated from bovine feces.</title>
        <authorList>
            <person name="Beukers A.G."/>
            <person name="Zaheer R."/>
            <person name="Goji N."/>
            <person name="Cook S.R."/>
            <person name="Amoako K."/>
            <person name="Chaves A.V."/>
            <person name="Ward M.P."/>
            <person name="Mcallister T.A."/>
        </authorList>
    </citation>
    <scope>NUCLEOTIDE SEQUENCE [LARGE SCALE GENOMIC DNA]</scope>
    <source>
        <strain evidence="6 7">F0711D 46</strain>
    </source>
</reference>
<comment type="caution">
    <text evidence="6">The sequence shown here is derived from an EMBL/GenBank/DDBJ whole genome shotgun (WGS) entry which is preliminary data.</text>
</comment>
<evidence type="ECO:0000256" key="3">
    <source>
        <dbReference type="ARBA" id="ARBA00022676"/>
    </source>
</evidence>